<sequence length="132" mass="14879">MDSPRIPLLYLLCKKREIAFRSSISDNRLRRIFKVNSFNGLEAIKSVLGENFLFADGWPRVDNNVASVFVGNLLIIGPSKLDAVNLALRWIWPCFCGNLEAEVEKSNVAFWAAGEVGKHFDGVDLSFFNELE</sequence>
<protein>
    <submittedName>
        <fullName evidence="1">Uncharacterized protein</fullName>
    </submittedName>
</protein>
<proteinExistence type="predicted"/>
<keyword evidence="2" id="KW-1185">Reference proteome</keyword>
<gene>
    <name evidence="1" type="ORF">KI387_023641</name>
</gene>
<accession>A0AA38G537</accession>
<dbReference type="AlphaFoldDB" id="A0AA38G537"/>
<feature type="non-terminal residue" evidence="1">
    <location>
        <position position="132"/>
    </location>
</feature>
<name>A0AA38G537_TAXCH</name>
<organism evidence="1 2">
    <name type="scientific">Taxus chinensis</name>
    <name type="common">Chinese yew</name>
    <name type="synonym">Taxus wallichiana var. chinensis</name>
    <dbReference type="NCBI Taxonomy" id="29808"/>
    <lineage>
        <taxon>Eukaryota</taxon>
        <taxon>Viridiplantae</taxon>
        <taxon>Streptophyta</taxon>
        <taxon>Embryophyta</taxon>
        <taxon>Tracheophyta</taxon>
        <taxon>Spermatophyta</taxon>
        <taxon>Pinopsida</taxon>
        <taxon>Pinidae</taxon>
        <taxon>Conifers II</taxon>
        <taxon>Cupressales</taxon>
        <taxon>Taxaceae</taxon>
        <taxon>Taxus</taxon>
    </lineage>
</organism>
<evidence type="ECO:0000313" key="1">
    <source>
        <dbReference type="EMBL" id="KAH9315014.1"/>
    </source>
</evidence>
<evidence type="ECO:0000313" key="2">
    <source>
        <dbReference type="Proteomes" id="UP000824469"/>
    </source>
</evidence>
<dbReference type="Proteomes" id="UP000824469">
    <property type="component" value="Unassembled WGS sequence"/>
</dbReference>
<comment type="caution">
    <text evidence="1">The sequence shown here is derived from an EMBL/GenBank/DDBJ whole genome shotgun (WGS) entry which is preliminary data.</text>
</comment>
<dbReference type="EMBL" id="JAHRHJ020000005">
    <property type="protein sequence ID" value="KAH9315014.1"/>
    <property type="molecule type" value="Genomic_DNA"/>
</dbReference>
<reference evidence="1 2" key="1">
    <citation type="journal article" date="2021" name="Nat. Plants">
        <title>The Taxus genome provides insights into paclitaxel biosynthesis.</title>
        <authorList>
            <person name="Xiong X."/>
            <person name="Gou J."/>
            <person name="Liao Q."/>
            <person name="Li Y."/>
            <person name="Zhou Q."/>
            <person name="Bi G."/>
            <person name="Li C."/>
            <person name="Du R."/>
            <person name="Wang X."/>
            <person name="Sun T."/>
            <person name="Guo L."/>
            <person name="Liang H."/>
            <person name="Lu P."/>
            <person name="Wu Y."/>
            <person name="Zhang Z."/>
            <person name="Ro D.K."/>
            <person name="Shang Y."/>
            <person name="Huang S."/>
            <person name="Yan J."/>
        </authorList>
    </citation>
    <scope>NUCLEOTIDE SEQUENCE [LARGE SCALE GENOMIC DNA]</scope>
    <source>
        <strain evidence="1">Ta-2019</strain>
    </source>
</reference>